<reference evidence="8" key="1">
    <citation type="journal article" date="2019" name="Int. J. Syst. Evol. Microbiol.">
        <title>The Global Catalogue of Microorganisms (GCM) 10K type strain sequencing project: providing services to taxonomists for standard genome sequencing and annotation.</title>
        <authorList>
            <consortium name="The Broad Institute Genomics Platform"/>
            <consortium name="The Broad Institute Genome Sequencing Center for Infectious Disease"/>
            <person name="Wu L."/>
            <person name="Ma J."/>
        </authorList>
    </citation>
    <scope>NUCLEOTIDE SEQUENCE [LARGE SCALE GENOMIC DNA]</scope>
    <source>
        <strain evidence="8">CGMCC 1.16026</strain>
    </source>
</reference>
<dbReference type="Pfam" id="PF07715">
    <property type="entry name" value="Plug"/>
    <property type="match status" value="1"/>
</dbReference>
<feature type="chain" id="PRO_5045418141" evidence="4">
    <location>
        <begin position="23"/>
        <end position="1047"/>
    </location>
</feature>
<sequence length="1047" mass="112257">MRSLCRLVFFLGLTFISMKCFAQTAAITGQIQDASGAVIRGAEIRIVEQSQGTTRTLHTNNAGAYSAPFLNPGSYRVYVQAPSFSTAASGPLVLTVGQTLVFNVTLQVGGAQQEVSVDGGSSLINTSDASVSTVVDQKFVKNMPLNGRSFQDLISMTPGVITASPQSSPSVQSQGDFSVNGQRTEANYYTLDGVSANTGAGFPNGTGQSGTTGSVPGSTALGTTQSLISVDALQEFRVSSSSYSAEYGRSPGGQFSFTSRAGTNAVHGTAFDYLRNDVFDANDWFNNFNGVRKTALRQNDFGGTLGGPIIIPKLYSGKDRSFFFFSYEGLRLLQPTAATLQYVPSAAVRSAAPAPLQPVFNAFPLPTGNELLTSTGVLSGLSPFVAGYSLPGSVDSTSIRLDQRLTSRLNSFFRYSDTPTSTSSRTLSTLLHQSQNSVSYTLGVDGMLNHGITNSFRLGFTDSTAKQTGALDSFGGANPGNFHDLFGVPGAYATYQYYPYLNVTGVGSAALNVYNASNGLRQWNMTDTVALSTGHHQVRIGVDYRHLTSPLNPTAIATYAYFYSRAAMVGNAATTAYIYKLAPATPTFNELSVFAQDEWRVAPTVSISAGIRWEFNPPMGATDGRIPYTAYGNPKQPSTLTLAPPGTPLWSTYWYNFAPRLGIAWTAHQQQGHETVIRAGAGVFYDTGNQTAATGYTGVGYRALVSKSNVALPFDSSLFNFSINATAPYTSAVVYVFPHHLQAPYTLQWNIGLDQAMGRAQTMTLTYVGASGRRLLQRQLSNVSSLNPNFGSILYYPNGVTSNYNALQLKFQRSVTKGLQALASYTWSHSLDYGSTNASYPLTYGNSDFDVRNNFQGGLSWDIPSSVKHSTLAFLSQGWGIDGRLNIRSAFPITLTGNLLVDSTGTQYYSGVNYNPAHPIYLYGSQYPGGRAMNGGPKVSPATAAFTLPTGTAAGNASRNFVRGFAANQVNVAVRRNFVIAEPLSLQFRAEAFNILNHANFGYIDPTLSDAQFGQATKMLNASLGSQSSLYQQGGPRSMQFTLKLIF</sequence>
<organism evidence="7 8">
    <name type="scientific">Granulicella cerasi</name>
    <dbReference type="NCBI Taxonomy" id="741063"/>
    <lineage>
        <taxon>Bacteria</taxon>
        <taxon>Pseudomonadati</taxon>
        <taxon>Acidobacteriota</taxon>
        <taxon>Terriglobia</taxon>
        <taxon>Terriglobales</taxon>
        <taxon>Acidobacteriaceae</taxon>
        <taxon>Granulicella</taxon>
    </lineage>
</organism>
<feature type="domain" description="TonB-dependent transporter Oar-like beta-barrel" evidence="6">
    <location>
        <begin position="259"/>
        <end position="1019"/>
    </location>
</feature>
<dbReference type="InterPro" id="IPR008969">
    <property type="entry name" value="CarboxyPept-like_regulatory"/>
</dbReference>
<feature type="domain" description="TonB-dependent receptor plug" evidence="5">
    <location>
        <begin position="131"/>
        <end position="253"/>
    </location>
</feature>
<dbReference type="SUPFAM" id="SSF56935">
    <property type="entry name" value="Porins"/>
    <property type="match status" value="1"/>
</dbReference>
<dbReference type="InterPro" id="IPR036942">
    <property type="entry name" value="Beta-barrel_TonB_sf"/>
</dbReference>
<dbReference type="Proteomes" id="UP001596391">
    <property type="component" value="Unassembled WGS sequence"/>
</dbReference>
<feature type="signal peptide" evidence="4">
    <location>
        <begin position="1"/>
        <end position="22"/>
    </location>
</feature>
<evidence type="ECO:0000313" key="8">
    <source>
        <dbReference type="Proteomes" id="UP001596391"/>
    </source>
</evidence>
<dbReference type="Pfam" id="PF13620">
    <property type="entry name" value="CarboxypepD_reg"/>
    <property type="match status" value="1"/>
</dbReference>
<evidence type="ECO:0000256" key="4">
    <source>
        <dbReference type="SAM" id="SignalP"/>
    </source>
</evidence>
<gene>
    <name evidence="7" type="ORF">ACFQBQ_08105</name>
</gene>
<evidence type="ECO:0000256" key="2">
    <source>
        <dbReference type="ARBA" id="ARBA00023136"/>
    </source>
</evidence>
<dbReference type="Gene3D" id="2.60.40.1120">
    <property type="entry name" value="Carboxypeptidase-like, regulatory domain"/>
    <property type="match status" value="1"/>
</dbReference>
<evidence type="ECO:0000256" key="1">
    <source>
        <dbReference type="ARBA" id="ARBA00004442"/>
    </source>
</evidence>
<name>A0ABW1Z8M0_9BACT</name>
<evidence type="ECO:0000256" key="3">
    <source>
        <dbReference type="ARBA" id="ARBA00023237"/>
    </source>
</evidence>
<dbReference type="SUPFAM" id="SSF49464">
    <property type="entry name" value="Carboxypeptidase regulatory domain-like"/>
    <property type="match status" value="1"/>
</dbReference>
<protein>
    <submittedName>
        <fullName evidence="7">Carboxypeptidase regulatory-like domain-containing protein</fullName>
    </submittedName>
</protein>
<accession>A0ABW1Z8M0</accession>
<evidence type="ECO:0000313" key="7">
    <source>
        <dbReference type="EMBL" id="MFC6645546.1"/>
    </source>
</evidence>
<dbReference type="Gene3D" id="2.40.170.20">
    <property type="entry name" value="TonB-dependent receptor, beta-barrel domain"/>
    <property type="match status" value="1"/>
</dbReference>
<comment type="caution">
    <text evidence="7">The sequence shown here is derived from an EMBL/GenBank/DDBJ whole genome shotgun (WGS) entry which is preliminary data.</text>
</comment>
<dbReference type="RefSeq" id="WP_263371907.1">
    <property type="nucleotide sequence ID" value="NZ_JAGSYD010000003.1"/>
</dbReference>
<dbReference type="InterPro" id="IPR012910">
    <property type="entry name" value="Plug_dom"/>
</dbReference>
<keyword evidence="8" id="KW-1185">Reference proteome</keyword>
<dbReference type="Pfam" id="PF25183">
    <property type="entry name" value="OMP_b-brl_4"/>
    <property type="match status" value="1"/>
</dbReference>
<comment type="subcellular location">
    <subcellularLocation>
        <location evidence="1">Cell outer membrane</location>
    </subcellularLocation>
</comment>
<keyword evidence="2" id="KW-0472">Membrane</keyword>
<evidence type="ECO:0000259" key="6">
    <source>
        <dbReference type="Pfam" id="PF25183"/>
    </source>
</evidence>
<dbReference type="EMBL" id="JBHSWI010000001">
    <property type="protein sequence ID" value="MFC6645546.1"/>
    <property type="molecule type" value="Genomic_DNA"/>
</dbReference>
<dbReference type="InterPro" id="IPR057601">
    <property type="entry name" value="Oar-like_b-barrel"/>
</dbReference>
<keyword evidence="3" id="KW-0998">Cell outer membrane</keyword>
<evidence type="ECO:0000259" key="5">
    <source>
        <dbReference type="Pfam" id="PF07715"/>
    </source>
</evidence>
<keyword evidence="4" id="KW-0732">Signal</keyword>
<proteinExistence type="predicted"/>